<dbReference type="InterPro" id="IPR001763">
    <property type="entry name" value="Rhodanese-like_dom"/>
</dbReference>
<dbReference type="CDD" id="cd00158">
    <property type="entry name" value="RHOD"/>
    <property type="match status" value="1"/>
</dbReference>
<dbReference type="Proteomes" id="UP000219788">
    <property type="component" value="Unassembled WGS sequence"/>
</dbReference>
<dbReference type="OrthoDB" id="9814704at2"/>
<dbReference type="GeneID" id="93123219"/>
<feature type="signal peptide" evidence="3">
    <location>
        <begin position="1"/>
        <end position="26"/>
    </location>
</feature>
<dbReference type="NCBIfam" id="TIGR02981">
    <property type="entry name" value="phageshock_pspE"/>
    <property type="match status" value="1"/>
</dbReference>
<name>A0A2A7U501_EDWTA</name>
<keyword evidence="5" id="KW-0808">Transferase</keyword>
<feature type="chain" id="PRO_5012202311" evidence="3">
    <location>
        <begin position="27"/>
        <end position="112"/>
    </location>
</feature>
<organism evidence="5 6">
    <name type="scientific">Edwardsiella tarda</name>
    <dbReference type="NCBI Taxonomy" id="636"/>
    <lineage>
        <taxon>Bacteria</taxon>
        <taxon>Pseudomonadati</taxon>
        <taxon>Pseudomonadota</taxon>
        <taxon>Gammaproteobacteria</taxon>
        <taxon>Enterobacterales</taxon>
        <taxon>Hafniaceae</taxon>
        <taxon>Edwardsiella</taxon>
    </lineage>
</organism>
<evidence type="ECO:0000256" key="1">
    <source>
        <dbReference type="PIRSR" id="PIRSR614323-1"/>
    </source>
</evidence>
<dbReference type="SUPFAM" id="SSF52821">
    <property type="entry name" value="Rhodanese/Cell cycle control phosphatase"/>
    <property type="match status" value="1"/>
</dbReference>
<evidence type="ECO:0000313" key="6">
    <source>
        <dbReference type="Proteomes" id="UP000219788"/>
    </source>
</evidence>
<dbReference type="STRING" id="636.AAW15_12245"/>
<feature type="domain" description="Rhodanese" evidence="4">
    <location>
        <begin position="24"/>
        <end position="109"/>
    </location>
</feature>
<keyword evidence="3" id="KW-0732">Signal</keyword>
<sequence>MFAQIRRMKHALLLAGLLTASAPLWAAEYWIDVRVPEQYQQEHVKGAHNIPLSQMEQRIASLTQDKNDTLHLYCNSGHQSGKAQQLLQEMGYQHAINEGGLKQVAKSQEMVK</sequence>
<comment type="caution">
    <text evidence="5">The sequence shown here is derived from an EMBL/GenBank/DDBJ whole genome shotgun (WGS) entry which is preliminary data.</text>
</comment>
<feature type="active site" description="Cysteine persulfide intermediate" evidence="1">
    <location>
        <position position="74"/>
    </location>
</feature>
<evidence type="ECO:0000256" key="3">
    <source>
        <dbReference type="SAM" id="SignalP"/>
    </source>
</evidence>
<dbReference type="RefSeq" id="WP_035598968.1">
    <property type="nucleotide sequence ID" value="NZ_AP028090.1"/>
</dbReference>
<accession>A0A2A7U501</accession>
<dbReference type="PANTHER" id="PTHR45431:SF3">
    <property type="entry name" value="RHODANESE-LIKE DOMAIN-CONTAINING PROTEIN 15, CHLOROPLASTIC"/>
    <property type="match status" value="1"/>
</dbReference>
<dbReference type="Pfam" id="PF00581">
    <property type="entry name" value="Rhodanese"/>
    <property type="match status" value="1"/>
</dbReference>
<evidence type="ECO:0000313" key="5">
    <source>
        <dbReference type="EMBL" id="PEH73482.1"/>
    </source>
</evidence>
<gene>
    <name evidence="5" type="ORF">CRM76_16885</name>
</gene>
<dbReference type="Gene3D" id="3.40.250.10">
    <property type="entry name" value="Rhodanese-like domain"/>
    <property type="match status" value="1"/>
</dbReference>
<reference evidence="6" key="1">
    <citation type="submission" date="2017-09" db="EMBL/GenBank/DDBJ databases">
        <title>FDA dAtabase for Regulatory Grade micrObial Sequences (FDA-ARGOS): Supporting development and validation of Infectious Disease Dx tests.</title>
        <authorList>
            <person name="Goldberg B."/>
            <person name="Campos J."/>
            <person name="Tallon L."/>
            <person name="Sadzewicz L."/>
            <person name="Ott S."/>
            <person name="Zhao X."/>
            <person name="Nagaraj S."/>
            <person name="Vavikolanu K."/>
            <person name="Aluvathingal J."/>
            <person name="Nadendla S."/>
            <person name="Geyer C."/>
            <person name="Sichtig H."/>
        </authorList>
    </citation>
    <scope>NUCLEOTIDE SEQUENCE [LARGE SCALE GENOMIC DNA]</scope>
    <source>
        <strain evidence="6">FDAARGOS_370</strain>
    </source>
</reference>
<dbReference type="PROSITE" id="PS50206">
    <property type="entry name" value="RHODANESE_3"/>
    <property type="match status" value="1"/>
</dbReference>
<protein>
    <submittedName>
        <fullName evidence="5">Thiosulfate sulfurtransferase PspE</fullName>
    </submittedName>
</protein>
<dbReference type="InterPro" id="IPR052367">
    <property type="entry name" value="Thiosulfate_ST/Rhodanese-like"/>
</dbReference>
<dbReference type="NCBIfam" id="NF007627">
    <property type="entry name" value="PRK10287.1"/>
    <property type="match status" value="1"/>
</dbReference>
<proteinExistence type="predicted"/>
<dbReference type="AlphaFoldDB" id="A0A2A7U501"/>
<evidence type="ECO:0000256" key="2">
    <source>
        <dbReference type="PIRSR" id="PIRSR614323-2"/>
    </source>
</evidence>
<dbReference type="InterPro" id="IPR036873">
    <property type="entry name" value="Rhodanese-like_dom_sf"/>
</dbReference>
<feature type="site" description="May be important for providing the necessary conformational flexibility for enzymatic catalysis" evidence="2">
    <location>
        <position position="100"/>
    </location>
</feature>
<dbReference type="InterPro" id="IPR014323">
    <property type="entry name" value="PspE"/>
</dbReference>
<evidence type="ECO:0000259" key="4">
    <source>
        <dbReference type="PROSITE" id="PS50206"/>
    </source>
</evidence>
<dbReference type="GO" id="GO:0016740">
    <property type="term" value="F:transferase activity"/>
    <property type="evidence" value="ECO:0007669"/>
    <property type="project" value="UniProtKB-KW"/>
</dbReference>
<dbReference type="EMBL" id="PDDV01000013">
    <property type="protein sequence ID" value="PEH73482.1"/>
    <property type="molecule type" value="Genomic_DNA"/>
</dbReference>
<dbReference type="PANTHER" id="PTHR45431">
    <property type="entry name" value="RHODANESE-LIKE DOMAIN-CONTAINING PROTEIN 15, CHLOROPLASTIC"/>
    <property type="match status" value="1"/>
</dbReference>
<dbReference type="SMART" id="SM00450">
    <property type="entry name" value="RHOD"/>
    <property type="match status" value="1"/>
</dbReference>